<dbReference type="OrthoDB" id="6395323at2"/>
<dbReference type="InterPro" id="IPR036188">
    <property type="entry name" value="FAD/NAD-bd_sf"/>
</dbReference>
<dbReference type="PATRIC" id="fig|320778.3.peg.454"/>
<evidence type="ECO:0000256" key="5">
    <source>
        <dbReference type="SAM" id="MobiDB-lite"/>
    </source>
</evidence>
<dbReference type="GO" id="GO:0019563">
    <property type="term" value="P:glycerol catabolic process"/>
    <property type="evidence" value="ECO:0007669"/>
    <property type="project" value="UniProtKB-UniRule"/>
</dbReference>
<dbReference type="AlphaFoldDB" id="A0A0J1HIV7"/>
<feature type="compositionally biased region" description="Pro residues" evidence="5">
    <location>
        <begin position="452"/>
        <end position="462"/>
    </location>
</feature>
<dbReference type="PIRSF" id="PIRSF000141">
    <property type="entry name" value="Anaerobic_G3P_dh"/>
    <property type="match status" value="1"/>
</dbReference>
<feature type="domain" description="FAD-dependent oxidoreductase 2 FAD-binding" evidence="6">
    <location>
        <begin position="4"/>
        <end position="413"/>
    </location>
</feature>
<accession>A0A0J1HIV7</accession>
<evidence type="ECO:0000256" key="3">
    <source>
        <dbReference type="ARBA" id="ARBA00023002"/>
    </source>
</evidence>
<comment type="pathway">
    <text evidence="4">Polyol metabolism; glycerol degradation via glycerol kinase pathway; glycerone phosphate from sn-glycerol 3-phosphate (anaerobic route): step 1/1.</text>
</comment>
<dbReference type="InterPro" id="IPR003953">
    <property type="entry name" value="FAD-dep_OxRdtase_2_FAD-bd"/>
</dbReference>
<keyword evidence="2 4" id="KW-0288">FMN</keyword>
<keyword evidence="1 4" id="KW-0285">Flavoprotein</keyword>
<dbReference type="InterPro" id="IPR009158">
    <property type="entry name" value="G3P_DH_GlpB_su"/>
</dbReference>
<dbReference type="Pfam" id="PF00890">
    <property type="entry name" value="FAD_binding_2"/>
    <property type="match status" value="1"/>
</dbReference>
<comment type="caution">
    <text evidence="7">The sequence shown here is derived from an EMBL/GenBank/DDBJ whole genome shotgun (WGS) entry which is preliminary data.</text>
</comment>
<dbReference type="Proteomes" id="UP000035909">
    <property type="component" value="Unassembled WGS sequence"/>
</dbReference>
<evidence type="ECO:0000256" key="4">
    <source>
        <dbReference type="HAMAP-Rule" id="MF_00753"/>
    </source>
</evidence>
<name>A0A0J1HIV7_9GAMM</name>
<keyword evidence="8" id="KW-1185">Reference proteome</keyword>
<dbReference type="NCBIfam" id="NF003719">
    <property type="entry name" value="PRK05329.1-2"/>
    <property type="match status" value="1"/>
</dbReference>
<dbReference type="GO" id="GO:0004368">
    <property type="term" value="F:glycerol-3-phosphate dehydrogenase (quinone) activity"/>
    <property type="evidence" value="ECO:0007669"/>
    <property type="project" value="UniProtKB-UniRule"/>
</dbReference>
<organism evidence="7 8">
    <name type="scientific">Photobacterium ganghwense</name>
    <dbReference type="NCBI Taxonomy" id="320778"/>
    <lineage>
        <taxon>Bacteria</taxon>
        <taxon>Pseudomonadati</taxon>
        <taxon>Pseudomonadota</taxon>
        <taxon>Gammaproteobacteria</taxon>
        <taxon>Vibrionales</taxon>
        <taxon>Vibrionaceae</taxon>
        <taxon>Photobacterium</taxon>
    </lineage>
</organism>
<comment type="subunit">
    <text evidence="4">Composed of a catalytic GlpA/B dimer and of membrane bound GlpC.</text>
</comment>
<comment type="cofactor">
    <cofactor evidence="4">
        <name>FMN</name>
        <dbReference type="ChEBI" id="CHEBI:58210"/>
    </cofactor>
</comment>
<dbReference type="EMBL" id="LDOU01000002">
    <property type="protein sequence ID" value="KLV11554.1"/>
    <property type="molecule type" value="Genomic_DNA"/>
</dbReference>
<evidence type="ECO:0000256" key="2">
    <source>
        <dbReference type="ARBA" id="ARBA00022643"/>
    </source>
</evidence>
<comment type="function">
    <text evidence="4">Conversion of glycerol 3-phosphate to dihydroxyacetone. Uses fumarate or nitrate as electron acceptor.</text>
</comment>
<comment type="catalytic activity">
    <reaction evidence="4">
        <text>a quinone + sn-glycerol 3-phosphate = dihydroxyacetone phosphate + a quinol</text>
        <dbReference type="Rhea" id="RHEA:18977"/>
        <dbReference type="ChEBI" id="CHEBI:24646"/>
        <dbReference type="ChEBI" id="CHEBI:57597"/>
        <dbReference type="ChEBI" id="CHEBI:57642"/>
        <dbReference type="ChEBI" id="CHEBI:132124"/>
        <dbReference type="EC" id="1.1.5.3"/>
    </reaction>
</comment>
<feature type="region of interest" description="Disordered" evidence="5">
    <location>
        <begin position="443"/>
        <end position="462"/>
    </location>
</feature>
<protein>
    <recommendedName>
        <fullName evidence="4">Anaerobic glycerol-3-phosphate dehydrogenase subunit B</fullName>
        <shortName evidence="4">Anaerobic G-3-P dehydrogenase subunit B</shortName>
        <shortName evidence="4">Anaerobic G3Pdhase B</shortName>
        <ecNumber evidence="4">1.1.5.3</ecNumber>
    </recommendedName>
</protein>
<evidence type="ECO:0000256" key="1">
    <source>
        <dbReference type="ARBA" id="ARBA00022630"/>
    </source>
</evidence>
<dbReference type="SUPFAM" id="SSF51905">
    <property type="entry name" value="FAD/NAD(P)-binding domain"/>
    <property type="match status" value="1"/>
</dbReference>
<dbReference type="EC" id="1.1.5.3" evidence="4"/>
<gene>
    <name evidence="4" type="primary">glpB</name>
    <name evidence="7" type="ORF">ABT57_02140</name>
</gene>
<reference evidence="7 8" key="1">
    <citation type="submission" date="2015-05" db="EMBL/GenBank/DDBJ databases">
        <title>Photobacterium galathea sp. nov.</title>
        <authorList>
            <person name="Machado H."/>
            <person name="Gram L."/>
        </authorList>
    </citation>
    <scope>NUCLEOTIDE SEQUENCE [LARGE SCALE GENOMIC DNA]</scope>
    <source>
        <strain evidence="7 8">DSM 22954</strain>
    </source>
</reference>
<evidence type="ECO:0000313" key="8">
    <source>
        <dbReference type="Proteomes" id="UP000035909"/>
    </source>
</evidence>
<proteinExistence type="inferred from homology"/>
<dbReference type="RefSeq" id="WP_047883513.1">
    <property type="nucleotide sequence ID" value="NZ_CP071325.1"/>
</dbReference>
<comment type="similarity">
    <text evidence="4">Belongs to the anaerobic G-3-P dehydrogenase subunit B family.</text>
</comment>
<dbReference type="Gene3D" id="3.50.50.60">
    <property type="entry name" value="FAD/NAD(P)-binding domain"/>
    <property type="match status" value="1"/>
</dbReference>
<dbReference type="NCBIfam" id="TIGR03378">
    <property type="entry name" value="glycerol3P_GlpB"/>
    <property type="match status" value="1"/>
</dbReference>
<dbReference type="GO" id="GO:0009331">
    <property type="term" value="C:glycerol-3-phosphate dehydrogenase (FAD) complex"/>
    <property type="evidence" value="ECO:0007669"/>
    <property type="project" value="InterPro"/>
</dbReference>
<dbReference type="NCBIfam" id="NF003720">
    <property type="entry name" value="PRK05329.1-3"/>
    <property type="match status" value="1"/>
</dbReference>
<dbReference type="STRING" id="320778.ABT57_02140"/>
<keyword evidence="3 4" id="KW-0560">Oxidoreductase</keyword>
<dbReference type="HAMAP" id="MF_00753">
    <property type="entry name" value="Glycerol3P_GlpB"/>
    <property type="match status" value="1"/>
</dbReference>
<evidence type="ECO:0000313" key="7">
    <source>
        <dbReference type="EMBL" id="KLV11554.1"/>
    </source>
</evidence>
<dbReference type="UniPathway" id="UPA00618">
    <property type="reaction ID" value="UER00673"/>
</dbReference>
<evidence type="ECO:0000259" key="6">
    <source>
        <dbReference type="Pfam" id="PF00890"/>
    </source>
</evidence>
<sequence length="462" mass="49906">MNFDSIIIGGGVAGLSCAIRCAEAGLKTAVIAAGQSALHFSSGSVDVLSRLPDGSAVSQPFAAFEALAAQAPEHPYSYLGAERTQSALAWYTAMMAECGVYLDALPDGQNHARVTPMGTFRATYLSQQSTFLFDLQHPAQGLSSVALVTIDGFRDFQPQLAADNLARHPAFAGVAIKTAAIELPGFETMQRNPCEFRSIDVSRVLRDESKLHVFAKTMIQQVGKADLVILPAVFGNGDGAATIKLLEGLTGFRICEIPTMPPSLLGIRLEEAMKSRFKQLGGLLLTGDEVTGGDVENGELKRIYTRHHEDMPLCASTFLLASGSFFSRGLHADRKQMKEPVFGLDMAQPDLPREQWYQDQFFTRSGHPFMKMGVQCNPALNPSRRGETIGNLFCAGAILAHYDPVSEGSGSGVAITTGYQVAEAMIRQYQLRNGLALNEHVSNEQDVKQPDSPQPVPERTPA</sequence>